<dbReference type="Pfam" id="PF00975">
    <property type="entry name" value="Thioesterase"/>
    <property type="match status" value="1"/>
</dbReference>
<evidence type="ECO:0000256" key="1">
    <source>
        <dbReference type="ARBA" id="ARBA00007169"/>
    </source>
</evidence>
<dbReference type="GO" id="GO:0016787">
    <property type="term" value="F:hydrolase activity"/>
    <property type="evidence" value="ECO:0007669"/>
    <property type="project" value="UniProtKB-KW"/>
</dbReference>
<dbReference type="InterPro" id="IPR001031">
    <property type="entry name" value="Thioesterase"/>
</dbReference>
<dbReference type="InterPro" id="IPR012223">
    <property type="entry name" value="TEII"/>
</dbReference>
<sequence>MTQPTLTDTTAHGSAVVRPRPVADPALRVFLLHHAAGSHLVFNDWTEHFPADWEACPLEAPGRGQLGHLPPYRDARELAAHLLDAVTDLLDRPFALFGHSMGALVAYEMAAQLADRGLPEPVWLGVSACEAPYDAVPSDGHPLHLLPDAQLRAALGRMGGMPPAVLEDDDLWALFERRVRADFSVVETWQPRTGRPDVRVPLSLFGGDRDQVVPLDQLEAWADGAEHFAGQHLYPGGHFYFEGRAAAVVAQMVEDVRTALGRSASL</sequence>
<accession>A0AAU2V2B5</accession>
<name>A0AAU2V2B5_9ACTN</name>
<dbReference type="SUPFAM" id="SSF53474">
    <property type="entry name" value="alpha/beta-Hydrolases"/>
    <property type="match status" value="1"/>
</dbReference>
<gene>
    <name evidence="3" type="ORF">OG549_09955</name>
</gene>
<organism evidence="3">
    <name type="scientific">Streptomyces sp. NBC_00003</name>
    <dbReference type="NCBI Taxonomy" id="2903608"/>
    <lineage>
        <taxon>Bacteria</taxon>
        <taxon>Bacillati</taxon>
        <taxon>Actinomycetota</taxon>
        <taxon>Actinomycetes</taxon>
        <taxon>Kitasatosporales</taxon>
        <taxon>Streptomycetaceae</taxon>
        <taxon>Streptomyces</taxon>
    </lineage>
</organism>
<evidence type="ECO:0000313" key="3">
    <source>
        <dbReference type="EMBL" id="WTW60948.1"/>
    </source>
</evidence>
<feature type="domain" description="Thioesterase" evidence="2">
    <location>
        <begin position="28"/>
        <end position="248"/>
    </location>
</feature>
<dbReference type="AlphaFoldDB" id="A0AAU2V2B5"/>
<dbReference type="PANTHER" id="PTHR11487:SF0">
    <property type="entry name" value="S-ACYL FATTY ACID SYNTHASE THIOESTERASE, MEDIUM CHAIN"/>
    <property type="match status" value="1"/>
</dbReference>
<evidence type="ECO:0000259" key="2">
    <source>
        <dbReference type="Pfam" id="PF00975"/>
    </source>
</evidence>
<dbReference type="Gene3D" id="3.40.50.1820">
    <property type="entry name" value="alpha/beta hydrolase"/>
    <property type="match status" value="1"/>
</dbReference>
<dbReference type="InterPro" id="IPR029058">
    <property type="entry name" value="AB_hydrolase_fold"/>
</dbReference>
<keyword evidence="3" id="KW-0378">Hydrolase</keyword>
<dbReference type="EMBL" id="CP108318">
    <property type="protein sequence ID" value="WTW60948.1"/>
    <property type="molecule type" value="Genomic_DNA"/>
</dbReference>
<dbReference type="PANTHER" id="PTHR11487">
    <property type="entry name" value="THIOESTERASE"/>
    <property type="match status" value="1"/>
</dbReference>
<reference evidence="3" key="1">
    <citation type="submission" date="2022-10" db="EMBL/GenBank/DDBJ databases">
        <title>The complete genomes of actinobacterial strains from the NBC collection.</title>
        <authorList>
            <person name="Joergensen T.S."/>
            <person name="Alvarez Arevalo M."/>
            <person name="Sterndorff E.B."/>
            <person name="Faurdal D."/>
            <person name="Vuksanovic O."/>
            <person name="Mourched A.-S."/>
            <person name="Charusanti P."/>
            <person name="Shaw S."/>
            <person name="Blin K."/>
            <person name="Weber T."/>
        </authorList>
    </citation>
    <scope>NUCLEOTIDE SEQUENCE</scope>
    <source>
        <strain evidence="3">NBC_00003</strain>
    </source>
</reference>
<dbReference type="GO" id="GO:0008610">
    <property type="term" value="P:lipid biosynthetic process"/>
    <property type="evidence" value="ECO:0007669"/>
    <property type="project" value="TreeGrafter"/>
</dbReference>
<protein>
    <submittedName>
        <fullName evidence="3">Alpha/beta fold hydrolase</fullName>
    </submittedName>
</protein>
<proteinExistence type="inferred from homology"/>
<comment type="similarity">
    <text evidence="1">Belongs to the thioesterase family.</text>
</comment>